<keyword evidence="1" id="KW-0805">Transcription regulation</keyword>
<dbReference type="InterPro" id="IPR008920">
    <property type="entry name" value="TF_FadR/GntR_C"/>
</dbReference>
<accession>A0A8J3A623</accession>
<evidence type="ECO:0000313" key="6">
    <source>
        <dbReference type="Proteomes" id="UP000650511"/>
    </source>
</evidence>
<feature type="domain" description="HTH gntR-type" evidence="4">
    <location>
        <begin position="9"/>
        <end position="76"/>
    </location>
</feature>
<dbReference type="PANTHER" id="PTHR43537">
    <property type="entry name" value="TRANSCRIPTIONAL REGULATOR, GNTR FAMILY"/>
    <property type="match status" value="1"/>
</dbReference>
<dbReference type="PANTHER" id="PTHR43537:SF49">
    <property type="entry name" value="TRANSCRIPTIONAL REGULATORY PROTEIN"/>
    <property type="match status" value="1"/>
</dbReference>
<name>A0A8J3A623_9ACTN</name>
<dbReference type="SMART" id="SM00895">
    <property type="entry name" value="FCD"/>
    <property type="match status" value="1"/>
</dbReference>
<dbReference type="Pfam" id="PF07729">
    <property type="entry name" value="FCD"/>
    <property type="match status" value="1"/>
</dbReference>
<evidence type="ECO:0000259" key="4">
    <source>
        <dbReference type="PROSITE" id="PS50949"/>
    </source>
</evidence>
<evidence type="ECO:0000256" key="3">
    <source>
        <dbReference type="ARBA" id="ARBA00023163"/>
    </source>
</evidence>
<gene>
    <name evidence="5" type="ORF">GCM10011354_07410</name>
</gene>
<protein>
    <submittedName>
        <fullName evidence="5">Transcriptional regulator</fullName>
    </submittedName>
</protein>
<proteinExistence type="predicted"/>
<keyword evidence="2" id="KW-0238">DNA-binding</keyword>
<evidence type="ECO:0000256" key="2">
    <source>
        <dbReference type="ARBA" id="ARBA00023125"/>
    </source>
</evidence>
<dbReference type="GO" id="GO:0003700">
    <property type="term" value="F:DNA-binding transcription factor activity"/>
    <property type="evidence" value="ECO:0007669"/>
    <property type="project" value="InterPro"/>
</dbReference>
<keyword evidence="6" id="KW-1185">Reference proteome</keyword>
<organism evidence="5 6">
    <name type="scientific">Egicoccus halophilus</name>
    <dbReference type="NCBI Taxonomy" id="1670830"/>
    <lineage>
        <taxon>Bacteria</taxon>
        <taxon>Bacillati</taxon>
        <taxon>Actinomycetota</taxon>
        <taxon>Nitriliruptoria</taxon>
        <taxon>Egicoccales</taxon>
        <taxon>Egicoccaceae</taxon>
        <taxon>Egicoccus</taxon>
    </lineage>
</organism>
<dbReference type="InterPro" id="IPR000524">
    <property type="entry name" value="Tscrpt_reg_HTH_GntR"/>
</dbReference>
<dbReference type="Gene3D" id="1.20.120.530">
    <property type="entry name" value="GntR ligand-binding domain-like"/>
    <property type="match status" value="1"/>
</dbReference>
<reference evidence="5" key="2">
    <citation type="submission" date="2020-09" db="EMBL/GenBank/DDBJ databases">
        <authorList>
            <person name="Sun Q."/>
            <person name="Zhou Y."/>
        </authorList>
    </citation>
    <scope>NUCLEOTIDE SEQUENCE</scope>
    <source>
        <strain evidence="5">CGMCC 1.14988</strain>
    </source>
</reference>
<dbReference type="EMBL" id="BMHA01000002">
    <property type="protein sequence ID" value="GGI04108.1"/>
    <property type="molecule type" value="Genomic_DNA"/>
</dbReference>
<evidence type="ECO:0000313" key="5">
    <source>
        <dbReference type="EMBL" id="GGI04108.1"/>
    </source>
</evidence>
<dbReference type="InterPro" id="IPR011711">
    <property type="entry name" value="GntR_C"/>
</dbReference>
<dbReference type="InterPro" id="IPR036390">
    <property type="entry name" value="WH_DNA-bd_sf"/>
</dbReference>
<keyword evidence="3" id="KW-0804">Transcription</keyword>
<dbReference type="SUPFAM" id="SSF48008">
    <property type="entry name" value="GntR ligand-binding domain-like"/>
    <property type="match status" value="1"/>
</dbReference>
<evidence type="ECO:0000256" key="1">
    <source>
        <dbReference type="ARBA" id="ARBA00023015"/>
    </source>
</evidence>
<dbReference type="Gene3D" id="1.10.10.10">
    <property type="entry name" value="Winged helix-like DNA-binding domain superfamily/Winged helix DNA-binding domain"/>
    <property type="match status" value="1"/>
</dbReference>
<dbReference type="GO" id="GO:0003677">
    <property type="term" value="F:DNA binding"/>
    <property type="evidence" value="ECO:0007669"/>
    <property type="project" value="UniProtKB-KW"/>
</dbReference>
<reference evidence="5" key="1">
    <citation type="journal article" date="2014" name="Int. J. Syst. Evol. Microbiol.">
        <title>Complete genome sequence of Corynebacterium casei LMG S-19264T (=DSM 44701T), isolated from a smear-ripened cheese.</title>
        <authorList>
            <consortium name="US DOE Joint Genome Institute (JGI-PGF)"/>
            <person name="Walter F."/>
            <person name="Albersmeier A."/>
            <person name="Kalinowski J."/>
            <person name="Ruckert C."/>
        </authorList>
    </citation>
    <scope>NUCLEOTIDE SEQUENCE</scope>
    <source>
        <strain evidence="5">CGMCC 1.14988</strain>
    </source>
</reference>
<dbReference type="Proteomes" id="UP000650511">
    <property type="component" value="Unassembled WGS sequence"/>
</dbReference>
<sequence>MSSLPEPPASQRIKALLTLREMLLGGAFAPGERLSEIPLCARLGVSRTPLRLALISLEHEGLVRQHASGGYLVQDFSVADVADAIELRGVLEGTAARFAAERLDDPSYLLPLREVVEEADQLLDGEGGTEGIFEDYVALNERFHALLLGLASSAVLQRSLEHVLALPFASPNALVRGQGRGARRWMTIAQEQHRVIVNAIAAREGARAEAVAREHARLARRNLERALASDEPLAAVMPGGSLVRAAAPAHP</sequence>
<dbReference type="Pfam" id="PF00392">
    <property type="entry name" value="GntR"/>
    <property type="match status" value="1"/>
</dbReference>
<dbReference type="PROSITE" id="PS50949">
    <property type="entry name" value="HTH_GNTR"/>
    <property type="match status" value="1"/>
</dbReference>
<dbReference type="InterPro" id="IPR036388">
    <property type="entry name" value="WH-like_DNA-bd_sf"/>
</dbReference>
<comment type="caution">
    <text evidence="5">The sequence shown here is derived from an EMBL/GenBank/DDBJ whole genome shotgun (WGS) entry which is preliminary data.</text>
</comment>
<dbReference type="AlphaFoldDB" id="A0A8J3A623"/>
<dbReference type="SUPFAM" id="SSF46785">
    <property type="entry name" value="Winged helix' DNA-binding domain"/>
    <property type="match status" value="1"/>
</dbReference>
<dbReference type="SMART" id="SM00345">
    <property type="entry name" value="HTH_GNTR"/>
    <property type="match status" value="1"/>
</dbReference>